<dbReference type="AlphaFoldDB" id="A0A0F9LWR3"/>
<dbReference type="Gene3D" id="1.10.3210.10">
    <property type="entry name" value="Hypothetical protein af1432"/>
    <property type="match status" value="1"/>
</dbReference>
<dbReference type="InterPro" id="IPR052020">
    <property type="entry name" value="Cyclic_di-GMP/3'3'-cGAMP_PDE"/>
</dbReference>
<feature type="non-terminal residue" evidence="3">
    <location>
        <position position="1"/>
    </location>
</feature>
<dbReference type="InterPro" id="IPR003607">
    <property type="entry name" value="HD/PDEase_dom"/>
</dbReference>
<dbReference type="Gene3D" id="3.30.70.270">
    <property type="match status" value="1"/>
</dbReference>
<dbReference type="NCBIfam" id="TIGR00254">
    <property type="entry name" value="GGDEF"/>
    <property type="match status" value="1"/>
</dbReference>
<evidence type="ECO:0000313" key="3">
    <source>
        <dbReference type="EMBL" id="KKM68775.1"/>
    </source>
</evidence>
<organism evidence="3">
    <name type="scientific">marine sediment metagenome</name>
    <dbReference type="NCBI Taxonomy" id="412755"/>
    <lineage>
        <taxon>unclassified sequences</taxon>
        <taxon>metagenomes</taxon>
        <taxon>ecological metagenomes</taxon>
    </lineage>
</organism>
<dbReference type="SUPFAM" id="SSF109604">
    <property type="entry name" value="HD-domain/PDEase-like"/>
    <property type="match status" value="1"/>
</dbReference>
<dbReference type="InterPro" id="IPR029787">
    <property type="entry name" value="Nucleotide_cyclase"/>
</dbReference>
<sequence>RLGGDEFAILMPETLGDHAAAAAERIRVCLAAKVVERGDLKMSLTTSVGLVDMSVTSAENPDTFFNRADQALYAAKRAGRNCIVRADEIDSEADDSDDREPDMEKVDSLCHQLARLDAKFKRLFVDAIGGLVSALEARDIHTANHSAKVRRYAAMIAQQMKLPERAVQHIARAAMLHDIGKIGLPDSVLLKEGALTDEEWRLVQTHPVMSVRIMEGMAFLDQEIPAVRYHHEWYDGRGYPEGAVATAIPLSARILAVADAFDAMTSTRVYRGGRSIENAVAELRAGKDTQFDPAVVDAFLAVLAAGKIDEQILQEEQTLRDALPQNQLA</sequence>
<accession>A0A0F9LWR3</accession>
<dbReference type="PANTHER" id="PTHR45228:SF1">
    <property type="entry name" value="CYCLIC DI-GMP PHOSPHODIESTERASE TM_0186"/>
    <property type="match status" value="1"/>
</dbReference>
<dbReference type="EMBL" id="LAZR01010109">
    <property type="protein sequence ID" value="KKM68775.1"/>
    <property type="molecule type" value="Genomic_DNA"/>
</dbReference>
<dbReference type="SUPFAM" id="SSF55073">
    <property type="entry name" value="Nucleotide cyclase"/>
    <property type="match status" value="1"/>
</dbReference>
<protein>
    <recommendedName>
        <fullName evidence="4">HD-GYP domain-containing protein</fullName>
    </recommendedName>
</protein>
<dbReference type="InterPro" id="IPR037522">
    <property type="entry name" value="HD_GYP_dom"/>
</dbReference>
<dbReference type="Pfam" id="PF13487">
    <property type="entry name" value="HD_5"/>
    <property type="match status" value="1"/>
</dbReference>
<dbReference type="InterPro" id="IPR043128">
    <property type="entry name" value="Rev_trsase/Diguanyl_cyclase"/>
</dbReference>
<dbReference type="PROSITE" id="PS50887">
    <property type="entry name" value="GGDEF"/>
    <property type="match status" value="1"/>
</dbReference>
<dbReference type="SMART" id="SM00471">
    <property type="entry name" value="HDc"/>
    <property type="match status" value="1"/>
</dbReference>
<dbReference type="CDD" id="cd00077">
    <property type="entry name" value="HDc"/>
    <property type="match status" value="1"/>
</dbReference>
<dbReference type="InterPro" id="IPR000160">
    <property type="entry name" value="GGDEF_dom"/>
</dbReference>
<reference evidence="3" key="1">
    <citation type="journal article" date="2015" name="Nature">
        <title>Complex archaea that bridge the gap between prokaryotes and eukaryotes.</title>
        <authorList>
            <person name="Spang A."/>
            <person name="Saw J.H."/>
            <person name="Jorgensen S.L."/>
            <person name="Zaremba-Niedzwiedzka K."/>
            <person name="Martijn J."/>
            <person name="Lind A.E."/>
            <person name="van Eijk R."/>
            <person name="Schleper C."/>
            <person name="Guy L."/>
            <person name="Ettema T.J."/>
        </authorList>
    </citation>
    <scope>NUCLEOTIDE SEQUENCE</scope>
</reference>
<comment type="caution">
    <text evidence="3">The sequence shown here is derived from an EMBL/GenBank/DDBJ whole genome shotgun (WGS) entry which is preliminary data.</text>
</comment>
<feature type="domain" description="GGDEF" evidence="1">
    <location>
        <begin position="1"/>
        <end position="88"/>
    </location>
</feature>
<dbReference type="CDD" id="cd01949">
    <property type="entry name" value="GGDEF"/>
    <property type="match status" value="1"/>
</dbReference>
<evidence type="ECO:0000259" key="2">
    <source>
        <dbReference type="PROSITE" id="PS51832"/>
    </source>
</evidence>
<feature type="domain" description="HD-GYP" evidence="2">
    <location>
        <begin position="120"/>
        <end position="315"/>
    </location>
</feature>
<evidence type="ECO:0000259" key="1">
    <source>
        <dbReference type="PROSITE" id="PS50887"/>
    </source>
</evidence>
<dbReference type="Pfam" id="PF00990">
    <property type="entry name" value="GGDEF"/>
    <property type="match status" value="1"/>
</dbReference>
<dbReference type="PANTHER" id="PTHR45228">
    <property type="entry name" value="CYCLIC DI-GMP PHOSPHODIESTERASE TM_0186-RELATED"/>
    <property type="match status" value="1"/>
</dbReference>
<dbReference type="PROSITE" id="PS51832">
    <property type="entry name" value="HD_GYP"/>
    <property type="match status" value="1"/>
</dbReference>
<name>A0A0F9LWR3_9ZZZZ</name>
<evidence type="ECO:0008006" key="4">
    <source>
        <dbReference type="Google" id="ProtNLM"/>
    </source>
</evidence>
<gene>
    <name evidence="3" type="ORF">LCGC14_1457480</name>
</gene>
<proteinExistence type="predicted"/>